<dbReference type="Pfam" id="PF02321">
    <property type="entry name" value="OEP"/>
    <property type="match status" value="2"/>
</dbReference>
<reference evidence="9 10" key="1">
    <citation type="submission" date="2018-12" db="EMBL/GenBank/DDBJ databases">
        <authorList>
            <consortium name="Pathogen Informatics"/>
        </authorList>
    </citation>
    <scope>NUCLEOTIDE SEQUENCE [LARGE SCALE GENOMIC DNA]</scope>
    <source>
        <strain evidence="9 10">NCTC12227</strain>
    </source>
</reference>
<evidence type="ECO:0000256" key="4">
    <source>
        <dbReference type="ARBA" id="ARBA00022452"/>
    </source>
</evidence>
<keyword evidence="8" id="KW-0732">Signal</keyword>
<evidence type="ECO:0000313" key="10">
    <source>
        <dbReference type="Proteomes" id="UP000268229"/>
    </source>
</evidence>
<dbReference type="STRING" id="326522.BWD08_00980"/>
<dbReference type="SUPFAM" id="SSF56954">
    <property type="entry name" value="Outer membrane efflux proteins (OEP)"/>
    <property type="match status" value="1"/>
</dbReference>
<dbReference type="PANTHER" id="PTHR30026:SF5">
    <property type="entry name" value="ABC-TYPE EFFLUX SYSTEM SECRETIN COMPONENT"/>
    <property type="match status" value="1"/>
</dbReference>
<keyword evidence="5" id="KW-0812">Transmembrane</keyword>
<comment type="subcellular location">
    <subcellularLocation>
        <location evidence="1">Cell outer membrane</location>
    </subcellularLocation>
</comment>
<keyword evidence="3" id="KW-0813">Transport</keyword>
<evidence type="ECO:0000256" key="3">
    <source>
        <dbReference type="ARBA" id="ARBA00022448"/>
    </source>
</evidence>
<gene>
    <name evidence="9" type="ORF">NCTC12227_00247</name>
</gene>
<dbReference type="RefSeq" id="WP_232012715.1">
    <property type="nucleotide sequence ID" value="NZ_LR134516.1"/>
</dbReference>
<name>A0A448U9H3_9NEIS</name>
<dbReference type="GO" id="GO:1990281">
    <property type="term" value="C:efflux pump complex"/>
    <property type="evidence" value="ECO:0007669"/>
    <property type="project" value="TreeGrafter"/>
</dbReference>
<feature type="chain" id="PRO_5019081221" evidence="8">
    <location>
        <begin position="22"/>
        <end position="505"/>
    </location>
</feature>
<dbReference type="Gene3D" id="1.20.1600.10">
    <property type="entry name" value="Outer membrane efflux proteins (OEP)"/>
    <property type="match status" value="1"/>
</dbReference>
<evidence type="ECO:0000256" key="8">
    <source>
        <dbReference type="SAM" id="SignalP"/>
    </source>
</evidence>
<dbReference type="InterPro" id="IPR051906">
    <property type="entry name" value="TolC-like"/>
</dbReference>
<evidence type="ECO:0000256" key="2">
    <source>
        <dbReference type="ARBA" id="ARBA00007613"/>
    </source>
</evidence>
<dbReference type="GO" id="GO:0015288">
    <property type="term" value="F:porin activity"/>
    <property type="evidence" value="ECO:0007669"/>
    <property type="project" value="TreeGrafter"/>
</dbReference>
<keyword evidence="6" id="KW-0472">Membrane</keyword>
<evidence type="ECO:0000256" key="7">
    <source>
        <dbReference type="ARBA" id="ARBA00023237"/>
    </source>
</evidence>
<dbReference type="KEGG" id="nani:NCTC12227_00247"/>
<accession>A0A448U9H3</accession>
<feature type="signal peptide" evidence="8">
    <location>
        <begin position="1"/>
        <end position="21"/>
    </location>
</feature>
<protein>
    <submittedName>
        <fullName evidence="9">Type I secretion outer membrane protein, TolC family</fullName>
    </submittedName>
</protein>
<evidence type="ECO:0000256" key="1">
    <source>
        <dbReference type="ARBA" id="ARBA00004442"/>
    </source>
</evidence>
<dbReference type="InterPro" id="IPR003423">
    <property type="entry name" value="OMP_efflux"/>
</dbReference>
<evidence type="ECO:0000256" key="5">
    <source>
        <dbReference type="ARBA" id="ARBA00022692"/>
    </source>
</evidence>
<comment type="similarity">
    <text evidence="2">Belongs to the outer membrane factor (OMF) (TC 1.B.17) family.</text>
</comment>
<evidence type="ECO:0000313" key="9">
    <source>
        <dbReference type="EMBL" id="VEJ20540.1"/>
    </source>
</evidence>
<dbReference type="GO" id="GO:0015562">
    <property type="term" value="F:efflux transmembrane transporter activity"/>
    <property type="evidence" value="ECO:0007669"/>
    <property type="project" value="InterPro"/>
</dbReference>
<keyword evidence="10" id="KW-1185">Reference proteome</keyword>
<dbReference type="Proteomes" id="UP000268229">
    <property type="component" value="Chromosome"/>
</dbReference>
<organism evidence="9 10">
    <name type="scientific">Neisseria animaloris</name>
    <dbReference type="NCBI Taxonomy" id="326522"/>
    <lineage>
        <taxon>Bacteria</taxon>
        <taxon>Pseudomonadati</taxon>
        <taxon>Pseudomonadota</taxon>
        <taxon>Betaproteobacteria</taxon>
        <taxon>Neisseriales</taxon>
        <taxon>Neisseriaceae</taxon>
        <taxon>Neisseria</taxon>
    </lineage>
</organism>
<evidence type="ECO:0000256" key="6">
    <source>
        <dbReference type="ARBA" id="ARBA00023136"/>
    </source>
</evidence>
<sequence>MMKKPLLPFAFLTLLAAPLAAAEMPPVVAEETLSTADTRSAVNSEDGTGTLSFQEARQELMRNSPKIAAAQAFESARQLQSEAAKGLGGPSVAFDATAIKYRVRGEADIRDIKHQALNNTRRNTILSGLDPSVSSVLDTAANRIAARIPDQISYDAKGNTHNAALIAVWPMYNGGTAKAARNLLKARADEAGADTSLTANELNSTLAERYFGAQLARMAAGLHDQAVRTIARYDHTAKRALEEGLIAKVERLEAQAAFENAKRDAEKAHHDAELAETALHRLLGRETPVEPTTPIFLLTKPIEPLTHFQQLALEKHPGFSKVNAKKHQAEALHDVGQARYKPNLNLFGAYETKNKASWMAGVNLHWTLYSQLDRKAMSRASAQQVIQAEKSNEDLRENIMLLVEKNWRNVENARTEYIRRGSNVNLAKEVLHLKKSGLREGVNTVAELMKAETEFTKAKTERAKAANDYVQSLAKLLESSGIPERLHDYEHQADVKLFMKNGVVQ</sequence>
<proteinExistence type="inferred from homology"/>
<dbReference type="GO" id="GO:0009279">
    <property type="term" value="C:cell outer membrane"/>
    <property type="evidence" value="ECO:0007669"/>
    <property type="project" value="UniProtKB-SubCell"/>
</dbReference>
<keyword evidence="4" id="KW-1134">Transmembrane beta strand</keyword>
<keyword evidence="7" id="KW-0998">Cell outer membrane</keyword>
<dbReference type="PANTHER" id="PTHR30026">
    <property type="entry name" value="OUTER MEMBRANE PROTEIN TOLC"/>
    <property type="match status" value="1"/>
</dbReference>
<dbReference type="AlphaFoldDB" id="A0A448U9H3"/>
<dbReference type="EMBL" id="LR134516">
    <property type="protein sequence ID" value="VEJ20540.1"/>
    <property type="molecule type" value="Genomic_DNA"/>
</dbReference>